<proteinExistence type="predicted"/>
<organism evidence="1 2">
    <name type="scientific">Puccinia striiformis f. sp. tritici PST-78</name>
    <dbReference type="NCBI Taxonomy" id="1165861"/>
    <lineage>
        <taxon>Eukaryota</taxon>
        <taxon>Fungi</taxon>
        <taxon>Dikarya</taxon>
        <taxon>Basidiomycota</taxon>
        <taxon>Pucciniomycotina</taxon>
        <taxon>Pucciniomycetes</taxon>
        <taxon>Pucciniales</taxon>
        <taxon>Pucciniaceae</taxon>
        <taxon>Puccinia</taxon>
    </lineage>
</organism>
<sequence>MQDAAAIGSYTIRHLAAGATGDGAAADMIVSDDVGATWAALAAGEQRNDNSRIQAFAATGTVAPTPFTTFAGTVEVAPTIVPTNTPGYDAFDHAGWFVHHDRALSVIEVVNYGTF</sequence>
<name>A0A0L0UJN6_9BASI</name>
<protein>
    <submittedName>
        <fullName evidence="1">Uncharacterized protein</fullName>
    </submittedName>
</protein>
<dbReference type="EMBL" id="AJIL01006205">
    <property type="protein sequence ID" value="KNE87226.1"/>
    <property type="molecule type" value="Genomic_DNA"/>
</dbReference>
<keyword evidence="2" id="KW-1185">Reference proteome</keyword>
<gene>
    <name evidence="1" type="ORF">PSTG_19393</name>
</gene>
<evidence type="ECO:0000313" key="1">
    <source>
        <dbReference type="EMBL" id="KNE87226.1"/>
    </source>
</evidence>
<reference evidence="2" key="1">
    <citation type="submission" date="2014-03" db="EMBL/GenBank/DDBJ databases">
        <title>The Genome Sequence of Puccinia striiformis f. sp. tritici PST-78.</title>
        <authorList>
            <consortium name="The Broad Institute Genome Sequencing Platform"/>
            <person name="Cuomo C."/>
            <person name="Hulbert S."/>
            <person name="Chen X."/>
            <person name="Walker B."/>
            <person name="Young S.K."/>
            <person name="Zeng Q."/>
            <person name="Gargeya S."/>
            <person name="Fitzgerald M."/>
            <person name="Haas B."/>
            <person name="Abouelleil A."/>
            <person name="Alvarado L."/>
            <person name="Arachchi H.M."/>
            <person name="Berlin A.M."/>
            <person name="Chapman S.B."/>
            <person name="Goldberg J."/>
            <person name="Griggs A."/>
            <person name="Gujja S."/>
            <person name="Hansen M."/>
            <person name="Howarth C."/>
            <person name="Imamovic A."/>
            <person name="Larimer J."/>
            <person name="McCowan C."/>
            <person name="Montmayeur A."/>
            <person name="Murphy C."/>
            <person name="Neiman D."/>
            <person name="Pearson M."/>
            <person name="Priest M."/>
            <person name="Roberts A."/>
            <person name="Saif S."/>
            <person name="Shea T."/>
            <person name="Sisk P."/>
            <person name="Sykes S."/>
            <person name="Wortman J."/>
            <person name="Nusbaum C."/>
            <person name="Birren B."/>
        </authorList>
    </citation>
    <scope>NUCLEOTIDE SEQUENCE [LARGE SCALE GENOMIC DNA]</scope>
    <source>
        <strain evidence="2">race PST-78</strain>
    </source>
</reference>
<comment type="caution">
    <text evidence="1">The sequence shown here is derived from an EMBL/GenBank/DDBJ whole genome shotgun (WGS) entry which is preliminary data.</text>
</comment>
<evidence type="ECO:0000313" key="2">
    <source>
        <dbReference type="Proteomes" id="UP000054564"/>
    </source>
</evidence>
<dbReference type="AlphaFoldDB" id="A0A0L0UJN6"/>
<dbReference type="Proteomes" id="UP000054564">
    <property type="component" value="Unassembled WGS sequence"/>
</dbReference>
<accession>A0A0L0UJN6</accession>